<dbReference type="InterPro" id="IPR016162">
    <property type="entry name" value="Ald_DH_N"/>
</dbReference>
<dbReference type="Gene3D" id="3.40.309.10">
    <property type="entry name" value="Aldehyde Dehydrogenase, Chain A, domain 2"/>
    <property type="match status" value="1"/>
</dbReference>
<protein>
    <submittedName>
        <fullName evidence="4">Aldehyde dehydrogenase family protein</fullName>
    </submittedName>
</protein>
<name>A0ABY4CFA9_9BACL</name>
<accession>A0ABY4CFA9</accession>
<dbReference type="PANTHER" id="PTHR42991:SF1">
    <property type="entry name" value="ALDEHYDE DEHYDROGENASE"/>
    <property type="match status" value="1"/>
</dbReference>
<proteinExistence type="inferred from homology"/>
<evidence type="ECO:0000259" key="3">
    <source>
        <dbReference type="Pfam" id="PF00171"/>
    </source>
</evidence>
<dbReference type="InterPro" id="IPR016161">
    <property type="entry name" value="Ald_DH/histidinol_DH"/>
</dbReference>
<organism evidence="4 5">
    <name type="scientific">Fodinisporobacter ferrooxydans</name>
    <dbReference type="NCBI Taxonomy" id="2901836"/>
    <lineage>
        <taxon>Bacteria</taxon>
        <taxon>Bacillati</taxon>
        <taxon>Bacillota</taxon>
        <taxon>Bacilli</taxon>
        <taxon>Bacillales</taxon>
        <taxon>Alicyclobacillaceae</taxon>
        <taxon>Fodinisporobacter</taxon>
    </lineage>
</organism>
<keyword evidence="5" id="KW-1185">Reference proteome</keyword>
<gene>
    <name evidence="4" type="ORF">LSG31_14290</name>
</gene>
<evidence type="ECO:0000313" key="5">
    <source>
        <dbReference type="Proteomes" id="UP000830167"/>
    </source>
</evidence>
<evidence type="ECO:0000256" key="2">
    <source>
        <dbReference type="ARBA" id="ARBA00023002"/>
    </source>
</evidence>
<reference evidence="4" key="1">
    <citation type="submission" date="2021-12" db="EMBL/GenBank/DDBJ databases">
        <title>Alicyclobacillaceae gen. nov., sp. nov., isolated from chalcocite enrichment system.</title>
        <authorList>
            <person name="Jiang Z."/>
        </authorList>
    </citation>
    <scope>NUCLEOTIDE SEQUENCE</scope>
    <source>
        <strain evidence="4">MYW30-H2</strain>
    </source>
</reference>
<dbReference type="Pfam" id="PF00171">
    <property type="entry name" value="Aldedh"/>
    <property type="match status" value="1"/>
</dbReference>
<sequence>MAMAEIGFQQYGLWIHGEWEHPSHSMDVLNKYTQEKAATIAVAEKVHVEKAVEAAKAALKKSFSPYQRFEVLSKASRLLLEWRDEFSRILAIEVGKPIREARGEVERAALTLEISAEEAKRIHGEGIPVESAPGSENRMAFTIRVPVGVIAAITPFNVPLNLVCHKIGPAIAAGNSVVLKPAEVAPVSALMLAELLDEAGLPKGRFNVVTGNGPEIGDWLLENKDVRMFTFTGSPRVGEWIRQKAGIRKVALELGNNSATIVHNDCDLDKAASIISQKSFNNAGQVCISVQRVYVHKDVQETFINKLKEKTEVLKVGNPLDESTDIGPMIRMEEAKRVESWVQEAVDQGAKIVLGGHREGALYQPTILTNVNADMKVCRQEVFGPVVSIDTYSDFDDVIARVNDSDYGLQAGVFTNNLGLAMKAAREIEVGGVIINDASAYRVDHMPYGGVKRSGTGKEGPAYAIEEMTEERIVVFNV</sequence>
<dbReference type="InterPro" id="IPR016163">
    <property type="entry name" value="Ald_DH_C"/>
</dbReference>
<dbReference type="SUPFAM" id="SSF53720">
    <property type="entry name" value="ALDH-like"/>
    <property type="match status" value="1"/>
</dbReference>
<evidence type="ECO:0000256" key="1">
    <source>
        <dbReference type="ARBA" id="ARBA00009986"/>
    </source>
</evidence>
<dbReference type="Proteomes" id="UP000830167">
    <property type="component" value="Chromosome"/>
</dbReference>
<evidence type="ECO:0000313" key="4">
    <source>
        <dbReference type="EMBL" id="UOF89093.1"/>
    </source>
</evidence>
<dbReference type="EMBL" id="CP089291">
    <property type="protein sequence ID" value="UOF89093.1"/>
    <property type="molecule type" value="Genomic_DNA"/>
</dbReference>
<dbReference type="InterPro" id="IPR015590">
    <property type="entry name" value="Aldehyde_DH_dom"/>
</dbReference>
<feature type="domain" description="Aldehyde dehydrogenase" evidence="3">
    <location>
        <begin position="24"/>
        <end position="473"/>
    </location>
</feature>
<comment type="similarity">
    <text evidence="1">Belongs to the aldehyde dehydrogenase family.</text>
</comment>
<dbReference type="PANTHER" id="PTHR42991">
    <property type="entry name" value="ALDEHYDE DEHYDROGENASE"/>
    <property type="match status" value="1"/>
</dbReference>
<dbReference type="CDD" id="cd07149">
    <property type="entry name" value="ALDH_y4uC"/>
    <property type="match status" value="1"/>
</dbReference>
<keyword evidence="2" id="KW-0560">Oxidoreductase</keyword>
<dbReference type="InterPro" id="IPR051020">
    <property type="entry name" value="ALDH-related_metabolic_enz"/>
</dbReference>
<dbReference type="Gene3D" id="3.40.605.10">
    <property type="entry name" value="Aldehyde Dehydrogenase, Chain A, domain 1"/>
    <property type="match status" value="1"/>
</dbReference>